<dbReference type="GO" id="GO:0016620">
    <property type="term" value="F:oxidoreductase activity, acting on the aldehyde or oxo group of donors, NAD or NADP as acceptor"/>
    <property type="evidence" value="ECO:0007669"/>
    <property type="project" value="InterPro"/>
</dbReference>
<dbReference type="InterPro" id="IPR015590">
    <property type="entry name" value="Aldehyde_DH_dom"/>
</dbReference>
<dbReference type="Proteomes" id="UP000766550">
    <property type="component" value="Unassembled WGS sequence"/>
</dbReference>
<comment type="similarity">
    <text evidence="1 5">Belongs to the aldehyde dehydrogenase family.</text>
</comment>
<evidence type="ECO:0000313" key="9">
    <source>
        <dbReference type="Proteomes" id="UP000766550"/>
    </source>
</evidence>
<feature type="domain" description="Aldehyde dehydrogenase" evidence="7">
    <location>
        <begin position="11"/>
        <end position="477"/>
    </location>
</feature>
<dbReference type="PROSITE" id="PS00687">
    <property type="entry name" value="ALDEHYDE_DEHYDR_GLU"/>
    <property type="match status" value="1"/>
</dbReference>
<evidence type="ECO:0000313" key="8">
    <source>
        <dbReference type="EMBL" id="MBV0925390.1"/>
    </source>
</evidence>
<protein>
    <submittedName>
        <fullName evidence="8">Aldehyde dehydrogenase family protein</fullName>
    </submittedName>
</protein>
<dbReference type="EMBL" id="JAHQXF010000002">
    <property type="protein sequence ID" value="MBV0925390.1"/>
    <property type="molecule type" value="Genomic_DNA"/>
</dbReference>
<evidence type="ECO:0000256" key="3">
    <source>
        <dbReference type="ARBA" id="ARBA00023002"/>
    </source>
</evidence>
<proteinExistence type="inferred from homology"/>
<dbReference type="Pfam" id="PF00171">
    <property type="entry name" value="Aldedh"/>
    <property type="match status" value="1"/>
</dbReference>
<sequence length="481" mass="50494">MAYQNFIGGEWCDSASGETTPSRNPAAPDEVVGEVPRSTAADATAAVDAAAAASGEWAATPGPERGAVLREAGGLLEDRRDDITETLVREEGKTWSEAAGELQRALDIFHYYASKAADVGGEVRASSARERHLYVDREPVGIVSAITPWNYPIAIPAWKLAPALATGNAAVLKPATAGAVTAIELVRCLDDAGFPDGVCNLVTGPGDAVGGVLTTDDRVDAVSFTGSETVGDIVYQAAAPDQKRVQLEMGGKNPTVVMPSADVGEAVDIVGGGAFGTTGQSCTACSRAIVHEDVHGEFLDRIVEYAESLSVGPGIDDPDMGPHVSEAELTGTLDYVDIARNEGATLETGGNRLGDDELADGYFVEPTVFSDVEPDMRIAQEEVFGPILSVVSVESFEDALDVANGVTQGLSASVVTDDLREAHRFVREVEAGVVKTNEKTTGLELHVPFGGMKASSSETYREQGDAGLDFYTISKTVYLNY</sequence>
<gene>
    <name evidence="8" type="ORF">KTS45_14380</name>
</gene>
<dbReference type="PROSITE" id="PS00070">
    <property type="entry name" value="ALDEHYDE_DEHYDR_CYS"/>
    <property type="match status" value="1"/>
</dbReference>
<comment type="subunit">
    <text evidence="2">Homotetramer.</text>
</comment>
<dbReference type="SUPFAM" id="SSF53720">
    <property type="entry name" value="ALDH-like"/>
    <property type="match status" value="1"/>
</dbReference>
<accession>A0A8J8C9D7</accession>
<dbReference type="InterPro" id="IPR016163">
    <property type="entry name" value="Ald_DH_C"/>
</dbReference>
<evidence type="ECO:0000259" key="7">
    <source>
        <dbReference type="Pfam" id="PF00171"/>
    </source>
</evidence>
<organism evidence="8 9">
    <name type="scientific">Haloarcula limicola</name>
    <dbReference type="NCBI Taxonomy" id="1429915"/>
    <lineage>
        <taxon>Archaea</taxon>
        <taxon>Methanobacteriati</taxon>
        <taxon>Methanobacteriota</taxon>
        <taxon>Stenosarchaea group</taxon>
        <taxon>Halobacteria</taxon>
        <taxon>Halobacteriales</taxon>
        <taxon>Haloarculaceae</taxon>
        <taxon>Haloarcula</taxon>
    </lineage>
</organism>
<dbReference type="InterPro" id="IPR016160">
    <property type="entry name" value="Ald_DH_CS_CYS"/>
</dbReference>
<evidence type="ECO:0000256" key="1">
    <source>
        <dbReference type="ARBA" id="ARBA00009986"/>
    </source>
</evidence>
<dbReference type="PANTHER" id="PTHR11699">
    <property type="entry name" value="ALDEHYDE DEHYDROGENASE-RELATED"/>
    <property type="match status" value="1"/>
</dbReference>
<name>A0A8J8C9D7_9EURY</name>
<dbReference type="OrthoDB" id="6342at2157"/>
<dbReference type="InterPro" id="IPR016162">
    <property type="entry name" value="Ald_DH_N"/>
</dbReference>
<reference evidence="8 9" key="1">
    <citation type="submission" date="2021-06" db="EMBL/GenBank/DDBJ databases">
        <title>New haloarchaea isolates fom saline soil.</title>
        <authorList>
            <person name="Duran-Viseras A."/>
            <person name="Sanchez-Porro C.S."/>
            <person name="Ventosa A."/>
        </authorList>
    </citation>
    <scope>NUCLEOTIDE SEQUENCE [LARGE SCALE GENOMIC DNA]</scope>
    <source>
        <strain evidence="8 9">JCM 183640</strain>
    </source>
</reference>
<dbReference type="FunFam" id="3.40.605.10:FF:000007">
    <property type="entry name" value="NAD/NADP-dependent betaine aldehyde dehydrogenase"/>
    <property type="match status" value="1"/>
</dbReference>
<evidence type="ECO:0000256" key="2">
    <source>
        <dbReference type="ARBA" id="ARBA00011881"/>
    </source>
</evidence>
<keyword evidence="9" id="KW-1185">Reference proteome</keyword>
<evidence type="ECO:0000256" key="6">
    <source>
        <dbReference type="SAM" id="MobiDB-lite"/>
    </source>
</evidence>
<comment type="caution">
    <text evidence="8">The sequence shown here is derived from an EMBL/GenBank/DDBJ whole genome shotgun (WGS) entry which is preliminary data.</text>
</comment>
<dbReference type="Gene3D" id="3.40.309.10">
    <property type="entry name" value="Aldehyde Dehydrogenase, Chain A, domain 2"/>
    <property type="match status" value="1"/>
</dbReference>
<dbReference type="InterPro" id="IPR016161">
    <property type="entry name" value="Ald_DH/histidinol_DH"/>
</dbReference>
<feature type="region of interest" description="Disordered" evidence="6">
    <location>
        <begin position="1"/>
        <end position="37"/>
    </location>
</feature>
<dbReference type="InterPro" id="IPR029510">
    <property type="entry name" value="Ald_DH_CS_GLU"/>
</dbReference>
<dbReference type="RefSeq" id="WP_162318219.1">
    <property type="nucleotide sequence ID" value="NZ_JAHQXF010000002.1"/>
</dbReference>
<evidence type="ECO:0000256" key="5">
    <source>
        <dbReference type="RuleBase" id="RU003345"/>
    </source>
</evidence>
<keyword evidence="3 5" id="KW-0560">Oxidoreductase</keyword>
<evidence type="ECO:0000256" key="4">
    <source>
        <dbReference type="PROSITE-ProRule" id="PRU10007"/>
    </source>
</evidence>
<feature type="active site" evidence="4">
    <location>
        <position position="248"/>
    </location>
</feature>
<dbReference type="AlphaFoldDB" id="A0A8J8C9D7"/>
<dbReference type="Gene3D" id="3.40.605.10">
    <property type="entry name" value="Aldehyde Dehydrogenase, Chain A, domain 1"/>
    <property type="match status" value="1"/>
</dbReference>